<evidence type="ECO:0000313" key="2">
    <source>
        <dbReference type="Proteomes" id="UP000046122"/>
    </source>
</evidence>
<name>A0A090GA88_MESPL</name>
<accession>A0A090GA88</accession>
<evidence type="ECO:0000313" key="1">
    <source>
        <dbReference type="EMBL" id="CDX60826.1"/>
    </source>
</evidence>
<reference evidence="1 2" key="1">
    <citation type="submission" date="2014-08" db="EMBL/GenBank/DDBJ databases">
        <authorList>
            <person name="Moulin Lionel"/>
        </authorList>
    </citation>
    <scope>NUCLEOTIDE SEQUENCE [LARGE SCALE GENOMIC DNA]</scope>
</reference>
<organism evidence="1 2">
    <name type="scientific">Mesorhizobium plurifarium</name>
    <dbReference type="NCBI Taxonomy" id="69974"/>
    <lineage>
        <taxon>Bacteria</taxon>
        <taxon>Pseudomonadati</taxon>
        <taxon>Pseudomonadota</taxon>
        <taxon>Alphaproteobacteria</taxon>
        <taxon>Hyphomicrobiales</taxon>
        <taxon>Phyllobacteriaceae</taxon>
        <taxon>Mesorhizobium</taxon>
    </lineage>
</organism>
<gene>
    <name evidence="1" type="ORF">MPL3365_450012</name>
</gene>
<dbReference type="AlphaFoldDB" id="A0A090GA88"/>
<sequence>MAHFLLDAFSTQPSASVAAPCIKTRHPRHAKADPGGFQDFSVIFPLIAGYRDHAMTQRRDSAMLDRAAGLIFPLGRRYPASSQAAPAFFVSGRQQLNLPALLLRRRTLLVSAGGRFRHRVLVDLRVPVDFIARRLGGLHAVVAGGEHEPCRESQQHRKFLHDDLLSFAPFRKANEGVAVWLRRRAGTNRPMPG</sequence>
<proteinExistence type="predicted"/>
<dbReference type="EMBL" id="CCNE01000040">
    <property type="protein sequence ID" value="CDX60826.1"/>
    <property type="molecule type" value="Genomic_DNA"/>
</dbReference>
<protein>
    <submittedName>
        <fullName evidence="1">Uncharacterized protein</fullName>
    </submittedName>
</protein>
<dbReference type="Proteomes" id="UP000046122">
    <property type="component" value="Unassembled WGS sequence"/>
</dbReference>